<comment type="similarity">
    <text evidence="2">Belongs to the COG1 family.</text>
</comment>
<evidence type="ECO:0000256" key="4">
    <source>
        <dbReference type="ARBA" id="ARBA00022448"/>
    </source>
</evidence>
<proteinExistence type="inferred from homology"/>
<keyword evidence="4" id="KW-0813">Transport</keyword>
<name>A0AAV9AWH8_ACOGR</name>
<organism evidence="9 10">
    <name type="scientific">Acorus gramineus</name>
    <name type="common">Dwarf sweet flag</name>
    <dbReference type="NCBI Taxonomy" id="55184"/>
    <lineage>
        <taxon>Eukaryota</taxon>
        <taxon>Viridiplantae</taxon>
        <taxon>Streptophyta</taxon>
        <taxon>Embryophyta</taxon>
        <taxon>Tracheophyta</taxon>
        <taxon>Spermatophyta</taxon>
        <taxon>Magnoliopsida</taxon>
        <taxon>Liliopsida</taxon>
        <taxon>Acoraceae</taxon>
        <taxon>Acorus</taxon>
    </lineage>
</organism>
<evidence type="ECO:0000256" key="2">
    <source>
        <dbReference type="ARBA" id="ARBA00006653"/>
    </source>
</evidence>
<dbReference type="GO" id="GO:0006891">
    <property type="term" value="P:intra-Golgi vesicle-mediated transport"/>
    <property type="evidence" value="ECO:0007669"/>
    <property type="project" value="InterPro"/>
</dbReference>
<dbReference type="InterPro" id="IPR033370">
    <property type="entry name" value="COG1"/>
</dbReference>
<gene>
    <name evidence="9" type="ORF">QJS04_geneDACA005005</name>
</gene>
<dbReference type="Pfam" id="PF08700">
    <property type="entry name" value="VPS51_Exo84_N"/>
    <property type="match status" value="1"/>
</dbReference>
<keyword evidence="6" id="KW-0333">Golgi apparatus</keyword>
<feature type="compositionally biased region" description="Pro residues" evidence="8">
    <location>
        <begin position="1"/>
        <end position="13"/>
    </location>
</feature>
<feature type="region of interest" description="Disordered" evidence="8">
    <location>
        <begin position="640"/>
        <end position="659"/>
    </location>
</feature>
<evidence type="ECO:0000313" key="9">
    <source>
        <dbReference type="EMBL" id="KAK1268629.1"/>
    </source>
</evidence>
<comment type="subcellular location">
    <subcellularLocation>
        <location evidence="1">Golgi apparatus membrane</location>
        <topology evidence="1">Peripheral membrane protein</topology>
    </subcellularLocation>
</comment>
<evidence type="ECO:0000256" key="8">
    <source>
        <dbReference type="SAM" id="MobiDB-lite"/>
    </source>
</evidence>
<evidence type="ECO:0000256" key="3">
    <source>
        <dbReference type="ARBA" id="ARBA00020978"/>
    </source>
</evidence>
<feature type="compositionally biased region" description="Basic and acidic residues" evidence="8">
    <location>
        <begin position="22"/>
        <end position="35"/>
    </location>
</feature>
<dbReference type="PANTHER" id="PTHR31658">
    <property type="entry name" value="CONSERVED OLIGOMERIC GOLGI COMPLEX SUBUNIT 1"/>
    <property type="match status" value="1"/>
</dbReference>
<dbReference type="GO" id="GO:0015031">
    <property type="term" value="P:protein transport"/>
    <property type="evidence" value="ECO:0007669"/>
    <property type="project" value="UniProtKB-KW"/>
</dbReference>
<evidence type="ECO:0000256" key="5">
    <source>
        <dbReference type="ARBA" id="ARBA00022927"/>
    </source>
</evidence>
<protein>
    <recommendedName>
        <fullName evidence="3">Conserved oligomeric Golgi complex subunit 1</fullName>
    </recommendedName>
</protein>
<accession>A0AAV9AWH8</accession>
<evidence type="ECO:0000256" key="6">
    <source>
        <dbReference type="ARBA" id="ARBA00023034"/>
    </source>
</evidence>
<dbReference type="GO" id="GO:0017119">
    <property type="term" value="C:Golgi transport complex"/>
    <property type="evidence" value="ECO:0007669"/>
    <property type="project" value="InterPro"/>
</dbReference>
<reference evidence="9" key="1">
    <citation type="journal article" date="2023" name="Nat. Commun.">
        <title>Diploid and tetraploid genomes of Acorus and the evolution of monocots.</title>
        <authorList>
            <person name="Ma L."/>
            <person name="Liu K.W."/>
            <person name="Li Z."/>
            <person name="Hsiao Y.Y."/>
            <person name="Qi Y."/>
            <person name="Fu T."/>
            <person name="Tang G.D."/>
            <person name="Zhang D."/>
            <person name="Sun W.H."/>
            <person name="Liu D.K."/>
            <person name="Li Y."/>
            <person name="Chen G.Z."/>
            <person name="Liu X.D."/>
            <person name="Liao X.Y."/>
            <person name="Jiang Y.T."/>
            <person name="Yu X."/>
            <person name="Hao Y."/>
            <person name="Huang J."/>
            <person name="Zhao X.W."/>
            <person name="Ke S."/>
            <person name="Chen Y.Y."/>
            <person name="Wu W.L."/>
            <person name="Hsu J.L."/>
            <person name="Lin Y.F."/>
            <person name="Huang M.D."/>
            <person name="Li C.Y."/>
            <person name="Huang L."/>
            <person name="Wang Z.W."/>
            <person name="Zhao X."/>
            <person name="Zhong W.Y."/>
            <person name="Peng D.H."/>
            <person name="Ahmad S."/>
            <person name="Lan S."/>
            <person name="Zhang J.S."/>
            <person name="Tsai W.C."/>
            <person name="Van de Peer Y."/>
            <person name="Liu Z.J."/>
        </authorList>
    </citation>
    <scope>NUCLEOTIDE SEQUENCE</scope>
    <source>
        <strain evidence="9">SCP</strain>
    </source>
</reference>
<evidence type="ECO:0000313" key="10">
    <source>
        <dbReference type="Proteomes" id="UP001179952"/>
    </source>
</evidence>
<keyword evidence="7" id="KW-0472">Membrane</keyword>
<comment type="caution">
    <text evidence="9">The sequence shown here is derived from an EMBL/GenBank/DDBJ whole genome shotgun (WGS) entry which is preliminary data.</text>
</comment>
<dbReference type="GO" id="GO:0000139">
    <property type="term" value="C:Golgi membrane"/>
    <property type="evidence" value="ECO:0007669"/>
    <property type="project" value="UniProtKB-SubCell"/>
</dbReference>
<dbReference type="PANTHER" id="PTHR31658:SF0">
    <property type="entry name" value="CONSERVED OLIGOMERIC GOLGI COMPLEX SUBUNIT 1"/>
    <property type="match status" value="1"/>
</dbReference>
<evidence type="ECO:0000256" key="7">
    <source>
        <dbReference type="ARBA" id="ARBA00023136"/>
    </source>
</evidence>
<feature type="region of interest" description="Disordered" evidence="8">
    <location>
        <begin position="1"/>
        <end position="35"/>
    </location>
</feature>
<dbReference type="EMBL" id="JAUJYN010000006">
    <property type="protein sequence ID" value="KAK1268629.1"/>
    <property type="molecule type" value="Genomic_DNA"/>
</dbReference>
<keyword evidence="10" id="KW-1185">Reference proteome</keyword>
<evidence type="ECO:0000256" key="1">
    <source>
        <dbReference type="ARBA" id="ARBA00004395"/>
    </source>
</evidence>
<sequence>MRLPSPRHPPPSPSSAATDSGHGTRDAESIFRTKPISEIRAVESSTRLEIESKKEELRQLVGRSYRDLIDSADTIVLMRSSCDAISANLSRIDSAMDSLSSSAQSESEGPSAPKNPARTAVYGIASRVKYLVDTPESIWGCLDESMFLEASGRYLRARLVHDLLVSGPNPDVSSRFPLLRHQWQIVESFKAQISQKSRERLSDPSGGFGVSAYADALAAIATVDDLNPEQALSLFLDSRQSWVLQRLNGSFADTEEGLSLAVASVLCDVARIIRDTLGQVGELFLHVLNDLPLFYKSVLGVPPGTQLFGGIPNPEEEAKLWKEHRERLESVMAVLEAGNVARACTAWLESCVVEMFGGRCILIGVVRNGEGLAYIEQAFREVLDGPEGLEGSSLEQWLRGVFGSEIVESPWKQIRGLVLKDGKDVLEAAFEGALVEQMKEIVKLGFDDLPEAIDVKGSVRAVMAGPGNKKASLGGGGVWFLDPHRKKTAFGHGIKAMAVEANDFKDCWNLYFGDKVSLIRDTVDSKCRDILNDLLCFVESQNSTVRLKELAPYLQEKCYQTLSSIVKGFEDELGLLSAGLGGKSRGEEEEPSVIVERSLFIGRIFFAFRNHSSSIPLILGSPKQWGKETSATFSGSSASELRHSFDSHPAMPYSPRSPRRLMFESPRSPRRQTLSTAAALFATDENTNPGLDDLNKMLRNLCIKAHSMWILWVSNELSALLTKDLEKDNALSATTPLRYIQHSRFGTIVVQYAEDANTNIAGALQGWEVTMIKQDESNEGPLEMKIALPSMPSLYIISFLFQACQEIHRVGGHVLDKIILENFAWRFLEKVVGVYENFHSTIEGRTPQVSEKGILQILLDLRFTMDILSGGRDSSLSSPDLNSKEDLSRVPILKPPYRRKQPQNQADSVIRERVMGLIHGLSQRLDPIDWATYEPYLWENEKQSYKRYAVLFGFFVQLNRMYTDAVQKLPTKTNSESNILRCATVPRFKYLPISAPVLSARGARKPTISLSDDASSGISWRGYSNGEHSPKSEFDDTSGFGVTAPLIKSIMTQVGSKLGESTSRLGFMHRSAAAMSNFGDILPVQAAGLLSSFTAGAGRSES</sequence>
<dbReference type="Proteomes" id="UP001179952">
    <property type="component" value="Unassembled WGS sequence"/>
</dbReference>
<reference evidence="9" key="2">
    <citation type="submission" date="2023-06" db="EMBL/GenBank/DDBJ databases">
        <authorList>
            <person name="Ma L."/>
            <person name="Liu K.-W."/>
            <person name="Li Z."/>
            <person name="Hsiao Y.-Y."/>
            <person name="Qi Y."/>
            <person name="Fu T."/>
            <person name="Tang G."/>
            <person name="Zhang D."/>
            <person name="Sun W.-H."/>
            <person name="Liu D.-K."/>
            <person name="Li Y."/>
            <person name="Chen G.-Z."/>
            <person name="Liu X.-D."/>
            <person name="Liao X.-Y."/>
            <person name="Jiang Y.-T."/>
            <person name="Yu X."/>
            <person name="Hao Y."/>
            <person name="Huang J."/>
            <person name="Zhao X.-W."/>
            <person name="Ke S."/>
            <person name="Chen Y.-Y."/>
            <person name="Wu W.-L."/>
            <person name="Hsu J.-L."/>
            <person name="Lin Y.-F."/>
            <person name="Huang M.-D."/>
            <person name="Li C.-Y."/>
            <person name="Huang L."/>
            <person name="Wang Z.-W."/>
            <person name="Zhao X."/>
            <person name="Zhong W.-Y."/>
            <person name="Peng D.-H."/>
            <person name="Ahmad S."/>
            <person name="Lan S."/>
            <person name="Zhang J.-S."/>
            <person name="Tsai W.-C."/>
            <person name="Van De Peer Y."/>
            <person name="Liu Z.-J."/>
        </authorList>
    </citation>
    <scope>NUCLEOTIDE SEQUENCE</scope>
    <source>
        <strain evidence="9">SCP</strain>
        <tissue evidence="9">Leaves</tissue>
    </source>
</reference>
<dbReference type="AlphaFoldDB" id="A0AAV9AWH8"/>
<keyword evidence="5" id="KW-0653">Protein transport</keyword>